<dbReference type="InterPro" id="IPR011051">
    <property type="entry name" value="RmlC_Cupin_sf"/>
</dbReference>
<dbReference type="Proteomes" id="UP000092495">
    <property type="component" value="Chromosome"/>
</dbReference>
<accession>A0A1C7EFH9</accession>
<dbReference type="KEGG" id="pdg:BCM40_01845"/>
<organism evidence="1 2">
    <name type="scientific">Planococcus donghaensis</name>
    <dbReference type="NCBI Taxonomy" id="414778"/>
    <lineage>
        <taxon>Bacteria</taxon>
        <taxon>Bacillati</taxon>
        <taxon>Bacillota</taxon>
        <taxon>Bacilli</taxon>
        <taxon>Bacillales</taxon>
        <taxon>Caryophanaceae</taxon>
        <taxon>Planococcus</taxon>
    </lineage>
</organism>
<evidence type="ECO:0000313" key="2">
    <source>
        <dbReference type="Proteomes" id="UP000092495"/>
    </source>
</evidence>
<dbReference type="EMBL" id="CP016543">
    <property type="protein sequence ID" value="ANU22157.1"/>
    <property type="molecule type" value="Genomic_DNA"/>
</dbReference>
<gene>
    <name evidence="1" type="ORF">BCM40_01845</name>
</gene>
<dbReference type="RefSeq" id="WP_065525285.1">
    <property type="nucleotide sequence ID" value="NZ_CP016543.2"/>
</dbReference>
<name>A0A1C7EFH9_9BACL</name>
<evidence type="ECO:0008006" key="3">
    <source>
        <dbReference type="Google" id="ProtNLM"/>
    </source>
</evidence>
<evidence type="ECO:0000313" key="1">
    <source>
        <dbReference type="EMBL" id="ANU22157.1"/>
    </source>
</evidence>
<keyword evidence="2" id="KW-1185">Reference proteome</keyword>
<sequence length="106" mass="11906">MEWIETPNLLGEKSKHVQKILSFENTNVVNIQLQIGETIPEYDSAADTLIVVWSGKVSFKVEGKVVEGTSENILHIKSNERHRLTALEPSDLVVLHIMASKKLTHC</sequence>
<dbReference type="STRING" id="414778.BCM40_01845"/>
<reference evidence="1" key="1">
    <citation type="submission" date="2016-10" db="EMBL/GenBank/DDBJ databases">
        <authorList>
            <person name="See-Too W.S."/>
        </authorList>
    </citation>
    <scope>NUCLEOTIDE SEQUENCE</scope>
    <source>
        <strain evidence="1">DSM 22276</strain>
    </source>
</reference>
<proteinExistence type="predicted"/>
<protein>
    <recommendedName>
        <fullName evidence="3">Cupin</fullName>
    </recommendedName>
</protein>
<dbReference type="Gene3D" id="2.60.120.10">
    <property type="entry name" value="Jelly Rolls"/>
    <property type="match status" value="1"/>
</dbReference>
<dbReference type="AlphaFoldDB" id="A0A1C7EFH9"/>
<dbReference type="OrthoDB" id="5243866at2"/>
<dbReference type="SUPFAM" id="SSF51182">
    <property type="entry name" value="RmlC-like cupins"/>
    <property type="match status" value="1"/>
</dbReference>
<dbReference type="InterPro" id="IPR014710">
    <property type="entry name" value="RmlC-like_jellyroll"/>
</dbReference>